<evidence type="ECO:0000313" key="3">
    <source>
        <dbReference type="Proteomes" id="UP000215506"/>
    </source>
</evidence>
<dbReference type="SMART" id="SM01118">
    <property type="entry name" value="CYTH"/>
    <property type="match status" value="1"/>
</dbReference>
<comment type="caution">
    <text evidence="2">The sequence shown here is derived from an EMBL/GenBank/DDBJ whole genome shotgun (WGS) entry which is preliminary data.</text>
</comment>
<dbReference type="PROSITE" id="PS51707">
    <property type="entry name" value="CYTH"/>
    <property type="match status" value="1"/>
</dbReference>
<dbReference type="InterPro" id="IPR023577">
    <property type="entry name" value="CYTH_domain"/>
</dbReference>
<dbReference type="CDD" id="cd07890">
    <property type="entry name" value="CYTH-like_AC_IV-like"/>
    <property type="match status" value="1"/>
</dbReference>
<dbReference type="AlphaFoldDB" id="A0A231H130"/>
<proteinExistence type="predicted"/>
<dbReference type="SUPFAM" id="SSF55154">
    <property type="entry name" value="CYTH-like phosphatases"/>
    <property type="match status" value="1"/>
</dbReference>
<dbReference type="Pfam" id="PF01928">
    <property type="entry name" value="CYTH"/>
    <property type="match status" value="1"/>
</dbReference>
<gene>
    <name evidence="2" type="ORF">B7C42_05335</name>
</gene>
<reference evidence="2 3" key="1">
    <citation type="submission" date="2017-07" db="EMBL/GenBank/DDBJ databases">
        <title>First draft Genome Sequence of Nocardia cerradoensis isolated from human infection.</title>
        <authorList>
            <person name="Carrasco G."/>
        </authorList>
    </citation>
    <scope>NUCLEOTIDE SEQUENCE [LARGE SCALE GENOMIC DNA]</scope>
    <source>
        <strain evidence="2 3">CNM20130759</strain>
    </source>
</reference>
<dbReference type="Proteomes" id="UP000215506">
    <property type="component" value="Unassembled WGS sequence"/>
</dbReference>
<name>A0A231H130_9NOCA</name>
<organism evidence="2 3">
    <name type="scientific">Nocardia cerradoensis</name>
    <dbReference type="NCBI Taxonomy" id="85688"/>
    <lineage>
        <taxon>Bacteria</taxon>
        <taxon>Bacillati</taxon>
        <taxon>Actinomycetota</taxon>
        <taxon>Actinomycetes</taxon>
        <taxon>Mycobacteriales</taxon>
        <taxon>Nocardiaceae</taxon>
        <taxon>Nocardia</taxon>
    </lineage>
</organism>
<evidence type="ECO:0000313" key="2">
    <source>
        <dbReference type="EMBL" id="OXR42558.1"/>
    </source>
</evidence>
<protein>
    <recommendedName>
        <fullName evidence="1">CYTH domain-containing protein</fullName>
    </recommendedName>
</protein>
<accession>A0A231H130</accession>
<dbReference type="EMBL" id="NGAF01000013">
    <property type="protein sequence ID" value="OXR42558.1"/>
    <property type="molecule type" value="Genomic_DNA"/>
</dbReference>
<dbReference type="Gene3D" id="2.40.320.10">
    <property type="entry name" value="Hypothetical Protein Pfu-838710-001"/>
    <property type="match status" value="1"/>
</dbReference>
<keyword evidence="3" id="KW-1185">Reference proteome</keyword>
<dbReference type="PANTHER" id="PTHR21028">
    <property type="entry name" value="SI:CH211-156B7.4"/>
    <property type="match status" value="1"/>
</dbReference>
<feature type="domain" description="CYTH" evidence="1">
    <location>
        <begin position="3"/>
        <end position="185"/>
    </location>
</feature>
<dbReference type="PANTHER" id="PTHR21028:SF2">
    <property type="entry name" value="CYTH DOMAIN-CONTAINING PROTEIN"/>
    <property type="match status" value="1"/>
</dbReference>
<dbReference type="InterPro" id="IPR008173">
    <property type="entry name" value="Adenylyl_cyclase_CyaB"/>
</dbReference>
<dbReference type="RefSeq" id="WP_094026902.1">
    <property type="nucleotide sequence ID" value="NZ_NGAF01000013.1"/>
</dbReference>
<dbReference type="NCBIfam" id="TIGR00318">
    <property type="entry name" value="cyaB"/>
    <property type="match status" value="1"/>
</dbReference>
<dbReference type="InterPro" id="IPR033469">
    <property type="entry name" value="CYTH-like_dom_sf"/>
</dbReference>
<sequence length="188" mass="21084">MHLIEVERKRALTDAPSLRDRLIALGYHENARVTETDVYYSRPDVDYMQTVECLRVRRRGDFCEITYKPPSDSGTHGASHIIAKHEINVALAGIADSEAARALLEAVGMRELAVVEKNRYVFRHPDRQDTVVALDSVTGAGEFVETEVCASDPHDAATHLEQVELELRIDTLPVVTLPYRDLVMMAAR</sequence>
<evidence type="ECO:0000259" key="1">
    <source>
        <dbReference type="PROSITE" id="PS51707"/>
    </source>
</evidence>